<dbReference type="AlphaFoldDB" id="A0A831VX06"/>
<name>A0A831VX06_9FLAO</name>
<dbReference type="InterPro" id="IPR036291">
    <property type="entry name" value="NAD(P)-bd_dom_sf"/>
</dbReference>
<dbReference type="SUPFAM" id="SSF48179">
    <property type="entry name" value="6-phosphogluconate dehydrogenase C-terminal domain-like"/>
    <property type="match status" value="1"/>
</dbReference>
<dbReference type="GO" id="GO:0008926">
    <property type="term" value="F:mannitol-1-phosphate 5-dehydrogenase activity"/>
    <property type="evidence" value="ECO:0007669"/>
    <property type="project" value="TreeGrafter"/>
</dbReference>
<dbReference type="InterPro" id="IPR008927">
    <property type="entry name" value="6-PGluconate_DH-like_C_sf"/>
</dbReference>
<feature type="domain" description="Mannitol dehydrogenase C-terminal" evidence="4">
    <location>
        <begin position="273"/>
        <end position="464"/>
    </location>
</feature>
<protein>
    <submittedName>
        <fullName evidence="5">Tagaturonate reductase</fullName>
    </submittedName>
</protein>
<accession>A0A831VX06</accession>
<dbReference type="InterPro" id="IPR013328">
    <property type="entry name" value="6PGD_dom2"/>
</dbReference>
<gene>
    <name evidence="5" type="ORF">ENH87_18985</name>
</gene>
<evidence type="ECO:0000259" key="3">
    <source>
        <dbReference type="Pfam" id="PF01232"/>
    </source>
</evidence>
<dbReference type="InterPro" id="IPR013131">
    <property type="entry name" value="Mannitol_DH_N"/>
</dbReference>
<dbReference type="NCBIfam" id="NF002969">
    <property type="entry name" value="PRK03643.1"/>
    <property type="match status" value="1"/>
</dbReference>
<dbReference type="GO" id="GO:0019592">
    <property type="term" value="P:mannitol catabolic process"/>
    <property type="evidence" value="ECO:0007669"/>
    <property type="project" value="TreeGrafter"/>
</dbReference>
<dbReference type="GO" id="GO:0019698">
    <property type="term" value="P:D-galacturonate catabolic process"/>
    <property type="evidence" value="ECO:0007669"/>
    <property type="project" value="TreeGrafter"/>
</dbReference>
<dbReference type="Gene3D" id="1.10.1040.10">
    <property type="entry name" value="N-(1-d-carboxylethyl)-l-norvaline Dehydrogenase, domain 2"/>
    <property type="match status" value="1"/>
</dbReference>
<sequence>MKELNRETTDKKEMLPLRVMQFGGGNFLRAFVDWMVQVLNEETDFNGGVVVIKPTERGDYKTLKSQDGLFTVILDGIKNGNLIAEKRIIDCVQEVINPYSEWDAYLKLAENGNLRFIVSNTTEAGIKFNAKDGFNDAPPKEYPGKLTLWLYHRFQYFEGSASKGCILLPCELIENNGDVLKETVIKYAQHWQLGNDFKSWLQNSNHFCSTLVDRIVSGFPEAREDAIQKELHYEDRLMAAGEYYHSWVIQGPGWIKDELPFAKTDLNVQFVEDLAPYREMKVRVLNGAHTAMVPVAYLSGLRLVSEAMDDADVSSFVNALLVQEVGKTLKFPEMEIESFVSDVLDRFRNPNLKHQLISISMNSTSKFVARLLPTLKDFYASQEKLPERIVFGLTALIRFYEGEWDGKKIEVKDDDYVMQFFETEWKAFRSKEISWQELIEKILENHKVWGENLNQIPGLTALVEKFSIEIEKNGLRSALKTIS</sequence>
<evidence type="ECO:0000313" key="5">
    <source>
        <dbReference type="EMBL" id="HEA22984.1"/>
    </source>
</evidence>
<reference evidence="5" key="1">
    <citation type="journal article" date="2020" name="mSystems">
        <title>Genome- and Community-Level Interaction Insights into Carbon Utilization and Element Cycling Functions of Hydrothermarchaeota in Hydrothermal Sediment.</title>
        <authorList>
            <person name="Zhou Z."/>
            <person name="Liu Y."/>
            <person name="Xu W."/>
            <person name="Pan J."/>
            <person name="Luo Z.H."/>
            <person name="Li M."/>
        </authorList>
    </citation>
    <scope>NUCLEOTIDE SEQUENCE [LARGE SCALE GENOMIC DNA]</scope>
    <source>
        <strain evidence="5">HyVt-345</strain>
    </source>
</reference>
<dbReference type="Proteomes" id="UP000886191">
    <property type="component" value="Unassembled WGS sequence"/>
</dbReference>
<keyword evidence="1" id="KW-0560">Oxidoreductase</keyword>
<organism evidence="5">
    <name type="scientific">Pricia antarctica</name>
    <dbReference type="NCBI Taxonomy" id="641691"/>
    <lineage>
        <taxon>Bacteria</taxon>
        <taxon>Pseudomonadati</taxon>
        <taxon>Bacteroidota</taxon>
        <taxon>Flavobacteriia</taxon>
        <taxon>Flavobacteriales</taxon>
        <taxon>Flavobacteriaceae</taxon>
        <taxon>Pricia</taxon>
    </lineage>
</organism>
<dbReference type="EMBL" id="DRGL01000069">
    <property type="protein sequence ID" value="HEA22984.1"/>
    <property type="molecule type" value="Genomic_DNA"/>
</dbReference>
<dbReference type="SUPFAM" id="SSF51735">
    <property type="entry name" value="NAD(P)-binding Rossmann-fold domains"/>
    <property type="match status" value="1"/>
</dbReference>
<dbReference type="Gene3D" id="3.40.50.720">
    <property type="entry name" value="NAD(P)-binding Rossmann-like Domain"/>
    <property type="match status" value="1"/>
</dbReference>
<evidence type="ECO:0000256" key="1">
    <source>
        <dbReference type="ARBA" id="ARBA00023002"/>
    </source>
</evidence>
<proteinExistence type="predicted"/>
<dbReference type="InterPro" id="IPR013118">
    <property type="entry name" value="Mannitol_DH_C"/>
</dbReference>
<dbReference type="GO" id="GO:0005829">
    <property type="term" value="C:cytosol"/>
    <property type="evidence" value="ECO:0007669"/>
    <property type="project" value="TreeGrafter"/>
</dbReference>
<comment type="caution">
    <text evidence="5">The sequence shown here is derived from an EMBL/GenBank/DDBJ whole genome shotgun (WGS) entry which is preliminary data.</text>
</comment>
<keyword evidence="2" id="KW-0520">NAD</keyword>
<dbReference type="PANTHER" id="PTHR30524:SF0">
    <property type="entry name" value="ALTRONATE OXIDOREDUCTASE-RELATED"/>
    <property type="match status" value="1"/>
</dbReference>
<dbReference type="Pfam" id="PF01232">
    <property type="entry name" value="Mannitol_dh"/>
    <property type="match status" value="1"/>
</dbReference>
<evidence type="ECO:0000256" key="2">
    <source>
        <dbReference type="ARBA" id="ARBA00023027"/>
    </source>
</evidence>
<dbReference type="PANTHER" id="PTHR30524">
    <property type="entry name" value="MANNITOL-1-PHOSPHATE 5-DEHYDROGENASE"/>
    <property type="match status" value="1"/>
</dbReference>
<dbReference type="GO" id="GO:0009026">
    <property type="term" value="F:tagaturonate reductase activity"/>
    <property type="evidence" value="ECO:0007669"/>
    <property type="project" value="TreeGrafter"/>
</dbReference>
<evidence type="ECO:0000259" key="4">
    <source>
        <dbReference type="Pfam" id="PF08125"/>
    </source>
</evidence>
<dbReference type="Pfam" id="PF08125">
    <property type="entry name" value="Mannitol_dh_C"/>
    <property type="match status" value="1"/>
</dbReference>
<feature type="domain" description="Mannitol dehydrogenase N-terminal" evidence="3">
    <location>
        <begin position="18"/>
        <end position="256"/>
    </location>
</feature>